<dbReference type="EMBL" id="CP001332">
    <property type="protein sequence ID" value="ACO67472.1"/>
    <property type="molecule type" value="Genomic_DNA"/>
</dbReference>
<dbReference type="OrthoDB" id="46159at2759"/>
<dbReference type="RefSeq" id="XP_002506214.1">
    <property type="nucleotide sequence ID" value="XM_002506168.1"/>
</dbReference>
<dbReference type="Proteomes" id="UP000002009">
    <property type="component" value="Chromosome 14"/>
</dbReference>
<dbReference type="GeneID" id="8248932"/>
<accession>C1EHA2</accession>
<dbReference type="PROSITE" id="PS50077">
    <property type="entry name" value="HEAT_REPEAT"/>
    <property type="match status" value="1"/>
</dbReference>
<dbReference type="InterPro" id="IPR021133">
    <property type="entry name" value="HEAT_type_2"/>
</dbReference>
<evidence type="ECO:0008006" key="4">
    <source>
        <dbReference type="Google" id="ProtNLM"/>
    </source>
</evidence>
<dbReference type="eggNOG" id="KOG2956">
    <property type="taxonomic scope" value="Eukaryota"/>
</dbReference>
<feature type="repeat" description="HEAT" evidence="1">
    <location>
        <begin position="38"/>
        <end position="76"/>
    </location>
</feature>
<evidence type="ECO:0000313" key="3">
    <source>
        <dbReference type="Proteomes" id="UP000002009"/>
    </source>
</evidence>
<name>C1EHA2_MICCC</name>
<dbReference type="STRING" id="296587.C1EHA2"/>
<organism evidence="2 3">
    <name type="scientific">Micromonas commoda (strain RCC299 / NOUM17 / CCMP2709)</name>
    <name type="common">Picoplanktonic green alga</name>
    <dbReference type="NCBI Taxonomy" id="296587"/>
    <lineage>
        <taxon>Eukaryota</taxon>
        <taxon>Viridiplantae</taxon>
        <taxon>Chlorophyta</taxon>
        <taxon>Mamiellophyceae</taxon>
        <taxon>Mamiellales</taxon>
        <taxon>Mamiellaceae</taxon>
        <taxon>Micromonas</taxon>
    </lineage>
</organism>
<gene>
    <name evidence="2" type="ORF">MICPUN_109494</name>
</gene>
<proteinExistence type="predicted"/>
<dbReference type="AlphaFoldDB" id="C1EHA2"/>
<evidence type="ECO:0000313" key="2">
    <source>
        <dbReference type="EMBL" id="ACO67472.1"/>
    </source>
</evidence>
<reference evidence="2 3" key="1">
    <citation type="journal article" date="2009" name="Science">
        <title>Green evolution and dynamic adaptations revealed by genomes of the marine picoeukaryotes Micromonas.</title>
        <authorList>
            <person name="Worden A.Z."/>
            <person name="Lee J.H."/>
            <person name="Mock T."/>
            <person name="Rouze P."/>
            <person name="Simmons M.P."/>
            <person name="Aerts A.L."/>
            <person name="Allen A.E."/>
            <person name="Cuvelier M.L."/>
            <person name="Derelle E."/>
            <person name="Everett M.V."/>
            <person name="Foulon E."/>
            <person name="Grimwood J."/>
            <person name="Gundlach H."/>
            <person name="Henrissat B."/>
            <person name="Napoli C."/>
            <person name="McDonald S.M."/>
            <person name="Parker M.S."/>
            <person name="Rombauts S."/>
            <person name="Salamov A."/>
            <person name="Von Dassow P."/>
            <person name="Badger J.H."/>
            <person name="Coutinho P.M."/>
            <person name="Demir E."/>
            <person name="Dubchak I."/>
            <person name="Gentemann C."/>
            <person name="Eikrem W."/>
            <person name="Gready J.E."/>
            <person name="John U."/>
            <person name="Lanier W."/>
            <person name="Lindquist E.A."/>
            <person name="Lucas S."/>
            <person name="Mayer K.F."/>
            <person name="Moreau H."/>
            <person name="Not F."/>
            <person name="Otillar R."/>
            <person name="Panaud O."/>
            <person name="Pangilinan J."/>
            <person name="Paulsen I."/>
            <person name="Piegu B."/>
            <person name="Poliakov A."/>
            <person name="Robbens S."/>
            <person name="Schmutz J."/>
            <person name="Toulza E."/>
            <person name="Wyss T."/>
            <person name="Zelensky A."/>
            <person name="Zhou K."/>
            <person name="Armbrust E.V."/>
            <person name="Bhattacharya D."/>
            <person name="Goodenough U.W."/>
            <person name="Van de Peer Y."/>
            <person name="Grigoriev I.V."/>
        </authorList>
    </citation>
    <scope>NUCLEOTIDE SEQUENCE [LARGE SCALE GENOMIC DNA]</scope>
    <source>
        <strain evidence="3">RCC299 / NOUM17</strain>
    </source>
</reference>
<dbReference type="Gene3D" id="1.25.10.10">
    <property type="entry name" value="Leucine-rich Repeat Variant"/>
    <property type="match status" value="1"/>
</dbReference>
<dbReference type="SUPFAM" id="SSF48371">
    <property type="entry name" value="ARM repeat"/>
    <property type="match status" value="1"/>
</dbReference>
<evidence type="ECO:0000256" key="1">
    <source>
        <dbReference type="PROSITE-ProRule" id="PRU00103"/>
    </source>
</evidence>
<dbReference type="InParanoid" id="C1EHA2"/>
<sequence>MRALCPHVGRGGAAPVRCLGGVIGRMEPETLMRSTPELIPGLCEAFNSPSADVRKAVVDTLVSMYDVLGDWLLPQLSGLSPAQQKLVTIYINRAMEKNGVGGGKGTAKAGAISIGDASRRPLAPRHQ</sequence>
<dbReference type="InterPro" id="IPR011989">
    <property type="entry name" value="ARM-like"/>
</dbReference>
<dbReference type="InterPro" id="IPR016024">
    <property type="entry name" value="ARM-type_fold"/>
</dbReference>
<keyword evidence="3" id="KW-1185">Reference proteome</keyword>
<protein>
    <recommendedName>
        <fullName evidence="4">TOG domain-containing protein</fullName>
    </recommendedName>
</protein>
<dbReference type="KEGG" id="mis:MICPUN_109494"/>